<dbReference type="NCBIfam" id="TIGR01280">
    <property type="entry name" value="xseB"/>
    <property type="match status" value="1"/>
</dbReference>
<name>A0A1C9W3P8_9GAMM</name>
<keyword evidence="4 6" id="KW-0378">Hydrolase</keyword>
<dbReference type="PIRSF" id="PIRSF006488">
    <property type="entry name" value="Exonuc_VII_S"/>
    <property type="match status" value="1"/>
</dbReference>
<comment type="catalytic activity">
    <reaction evidence="6">
        <text>Exonucleolytic cleavage in either 5'- to 3'- or 3'- to 5'-direction to yield nucleoside 5'-phosphates.</text>
        <dbReference type="EC" id="3.1.11.6"/>
    </reaction>
</comment>
<dbReference type="NCBIfam" id="NF002140">
    <property type="entry name" value="PRK00977.1-4"/>
    <property type="match status" value="1"/>
</dbReference>
<dbReference type="HAMAP" id="MF_00337">
    <property type="entry name" value="Exonuc_7_S"/>
    <property type="match status" value="1"/>
</dbReference>
<sequence>MAAKKKAATFEQALEELEQLVERLEAGDLPLEEALADFERGVKLTRECQQKLASAEQKVKVLMEQNGTVQEAPFETGEDNESGTTDTPEQGF</sequence>
<dbReference type="GO" id="GO:0006308">
    <property type="term" value="P:DNA catabolic process"/>
    <property type="evidence" value="ECO:0007669"/>
    <property type="project" value="UniProtKB-UniRule"/>
</dbReference>
<evidence type="ECO:0000313" key="9">
    <source>
        <dbReference type="Proteomes" id="UP000095672"/>
    </source>
</evidence>
<dbReference type="KEGG" id="micc:AUP74_00298"/>
<dbReference type="GO" id="GO:0008855">
    <property type="term" value="F:exodeoxyribonuclease VII activity"/>
    <property type="evidence" value="ECO:0007669"/>
    <property type="project" value="UniProtKB-UniRule"/>
</dbReference>
<comment type="subunit">
    <text evidence="6">Heterooligomer composed of large and small subunits.</text>
</comment>
<dbReference type="InterPro" id="IPR003761">
    <property type="entry name" value="Exonuc_VII_S"/>
</dbReference>
<dbReference type="PANTHER" id="PTHR34137:SF1">
    <property type="entry name" value="EXODEOXYRIBONUCLEASE 7 SMALL SUBUNIT"/>
    <property type="match status" value="1"/>
</dbReference>
<keyword evidence="2 6" id="KW-0963">Cytoplasm</keyword>
<dbReference type="NCBIfam" id="NF002137">
    <property type="entry name" value="PRK00977.1-1"/>
    <property type="match status" value="1"/>
</dbReference>
<evidence type="ECO:0000256" key="1">
    <source>
        <dbReference type="ARBA" id="ARBA00009998"/>
    </source>
</evidence>
<dbReference type="GO" id="GO:0005829">
    <property type="term" value="C:cytosol"/>
    <property type="evidence" value="ECO:0007669"/>
    <property type="project" value="TreeGrafter"/>
</dbReference>
<organism evidence="8 9">
    <name type="scientific">Microbulbifer aggregans</name>
    <dbReference type="NCBI Taxonomy" id="1769779"/>
    <lineage>
        <taxon>Bacteria</taxon>
        <taxon>Pseudomonadati</taxon>
        <taxon>Pseudomonadota</taxon>
        <taxon>Gammaproteobacteria</taxon>
        <taxon>Cellvibrionales</taxon>
        <taxon>Microbulbiferaceae</taxon>
        <taxon>Microbulbifer</taxon>
    </lineage>
</organism>
<evidence type="ECO:0000256" key="7">
    <source>
        <dbReference type="SAM" id="MobiDB-lite"/>
    </source>
</evidence>
<dbReference type="Proteomes" id="UP000095672">
    <property type="component" value="Chromosome"/>
</dbReference>
<feature type="compositionally biased region" description="Polar residues" evidence="7">
    <location>
        <begin position="82"/>
        <end position="92"/>
    </location>
</feature>
<gene>
    <name evidence="6 8" type="primary">xseB</name>
    <name evidence="8" type="ORF">AUP74_00298</name>
</gene>
<dbReference type="InterPro" id="IPR037004">
    <property type="entry name" value="Exonuc_VII_ssu_sf"/>
</dbReference>
<feature type="region of interest" description="Disordered" evidence="7">
    <location>
        <begin position="68"/>
        <end position="92"/>
    </location>
</feature>
<comment type="similarity">
    <text evidence="1 6">Belongs to the XseB family.</text>
</comment>
<comment type="subcellular location">
    <subcellularLocation>
        <location evidence="6">Cytoplasm</location>
    </subcellularLocation>
</comment>
<dbReference type="AlphaFoldDB" id="A0A1C9W3P8"/>
<accession>A0A1C9W3P8</accession>
<dbReference type="PATRIC" id="fig|1769779.3.peg.297"/>
<protein>
    <recommendedName>
        <fullName evidence="6">Exodeoxyribonuclease 7 small subunit</fullName>
        <ecNumber evidence="6">3.1.11.6</ecNumber>
    </recommendedName>
    <alternativeName>
        <fullName evidence="6">Exodeoxyribonuclease VII small subunit</fullName>
        <shortName evidence="6">Exonuclease VII small subunit</shortName>
    </alternativeName>
</protein>
<keyword evidence="3 6" id="KW-0540">Nuclease</keyword>
<evidence type="ECO:0000256" key="5">
    <source>
        <dbReference type="ARBA" id="ARBA00022839"/>
    </source>
</evidence>
<dbReference type="GO" id="GO:0009318">
    <property type="term" value="C:exodeoxyribonuclease VII complex"/>
    <property type="evidence" value="ECO:0007669"/>
    <property type="project" value="UniProtKB-UniRule"/>
</dbReference>
<keyword evidence="9" id="KW-1185">Reference proteome</keyword>
<evidence type="ECO:0000256" key="4">
    <source>
        <dbReference type="ARBA" id="ARBA00022801"/>
    </source>
</evidence>
<evidence type="ECO:0000256" key="6">
    <source>
        <dbReference type="HAMAP-Rule" id="MF_00337"/>
    </source>
</evidence>
<evidence type="ECO:0000313" key="8">
    <source>
        <dbReference type="EMBL" id="AOS95770.1"/>
    </source>
</evidence>
<dbReference type="SUPFAM" id="SSF116842">
    <property type="entry name" value="XseB-like"/>
    <property type="match status" value="1"/>
</dbReference>
<dbReference type="EC" id="3.1.11.6" evidence="6"/>
<dbReference type="PANTHER" id="PTHR34137">
    <property type="entry name" value="EXODEOXYRIBONUCLEASE 7 SMALL SUBUNIT"/>
    <property type="match status" value="1"/>
</dbReference>
<comment type="function">
    <text evidence="6">Bidirectionally degrades single-stranded DNA into large acid-insoluble oligonucleotides, which are then degraded further into small acid-soluble oligonucleotides.</text>
</comment>
<dbReference type="RefSeq" id="WP_069945999.1">
    <property type="nucleotide sequence ID" value="NZ_CP014143.1"/>
</dbReference>
<keyword evidence="5 6" id="KW-0269">Exonuclease</keyword>
<dbReference type="STRING" id="1769779.AUP74_00298"/>
<dbReference type="Gene3D" id="1.10.287.1040">
    <property type="entry name" value="Exonuclease VII, small subunit"/>
    <property type="match status" value="1"/>
</dbReference>
<dbReference type="Pfam" id="PF02609">
    <property type="entry name" value="Exonuc_VII_S"/>
    <property type="match status" value="1"/>
</dbReference>
<evidence type="ECO:0000256" key="2">
    <source>
        <dbReference type="ARBA" id="ARBA00022490"/>
    </source>
</evidence>
<reference evidence="9" key="1">
    <citation type="submission" date="2016-01" db="EMBL/GenBank/DDBJ databases">
        <title>Complete genome sequence of Microbulbifer sp. CCB-MM1, a halophile isolated from Matang Mangrove Forest, Perak.</title>
        <authorList>
            <person name="Moh T.H."/>
            <person name="Dinesh B."/>
            <person name="Lau N.-S."/>
            <person name="Go F."/>
            <person name="Alexander Chong S.-C."/>
        </authorList>
    </citation>
    <scope>NUCLEOTIDE SEQUENCE [LARGE SCALE GENOMIC DNA]</scope>
    <source>
        <strain evidence="9">CCB-MM1</strain>
    </source>
</reference>
<evidence type="ECO:0000256" key="3">
    <source>
        <dbReference type="ARBA" id="ARBA00022722"/>
    </source>
</evidence>
<dbReference type="EMBL" id="CP014143">
    <property type="protein sequence ID" value="AOS95770.1"/>
    <property type="molecule type" value="Genomic_DNA"/>
</dbReference>
<dbReference type="OrthoDB" id="9801128at2"/>
<proteinExistence type="inferred from homology"/>